<keyword evidence="2" id="KW-1003">Cell membrane</keyword>
<feature type="domain" description="Phage shock protein PspC N-terminal" evidence="7">
    <location>
        <begin position="2"/>
        <end position="59"/>
    </location>
</feature>
<evidence type="ECO:0000256" key="1">
    <source>
        <dbReference type="ARBA" id="ARBA00004162"/>
    </source>
</evidence>
<dbReference type="EMBL" id="JACRTK010000001">
    <property type="protein sequence ID" value="MBC8589552.1"/>
    <property type="molecule type" value="Genomic_DNA"/>
</dbReference>
<sequence length="138" mass="15724">MKKLKRSKENKIISGVCGGLGEYFNIDATIIRLAFVILAMKSFSSFFITYIICSMIIPEDDGVIYQENNNSHKNDNTALFLGLGLIVLGIILLGKYIITTVDHRLIYQLNYYIQTIFDLWPVLLIGLGIYILVKERKN</sequence>
<comment type="caution">
    <text evidence="8">The sequence shown here is derived from an EMBL/GenBank/DDBJ whole genome shotgun (WGS) entry which is preliminary data.</text>
</comment>
<accession>A0A926F030</accession>
<evidence type="ECO:0000256" key="4">
    <source>
        <dbReference type="ARBA" id="ARBA00022989"/>
    </source>
</evidence>
<keyword evidence="3 6" id="KW-0812">Transmembrane</keyword>
<feature type="transmembrane region" description="Helical" evidence="6">
    <location>
        <begin position="77"/>
        <end position="98"/>
    </location>
</feature>
<dbReference type="InterPro" id="IPR052027">
    <property type="entry name" value="PspC"/>
</dbReference>
<evidence type="ECO:0000256" key="3">
    <source>
        <dbReference type="ARBA" id="ARBA00022692"/>
    </source>
</evidence>
<keyword evidence="9" id="KW-1185">Reference proteome</keyword>
<feature type="transmembrane region" description="Helical" evidence="6">
    <location>
        <begin position="110"/>
        <end position="133"/>
    </location>
</feature>
<reference evidence="8 9" key="1">
    <citation type="submission" date="2020-08" db="EMBL/GenBank/DDBJ databases">
        <title>Genome public.</title>
        <authorList>
            <person name="Liu C."/>
            <person name="Sun Q."/>
        </authorList>
    </citation>
    <scope>NUCLEOTIDE SEQUENCE [LARGE SCALE GENOMIC DNA]</scope>
    <source>
        <strain evidence="8 9">NSJ-26</strain>
    </source>
</reference>
<keyword evidence="5 6" id="KW-0472">Membrane</keyword>
<organism evidence="8 9">
    <name type="scientific">Wansuia hejianensis</name>
    <dbReference type="NCBI Taxonomy" id="2763667"/>
    <lineage>
        <taxon>Bacteria</taxon>
        <taxon>Bacillati</taxon>
        <taxon>Bacillota</taxon>
        <taxon>Clostridia</taxon>
        <taxon>Lachnospirales</taxon>
        <taxon>Lachnospiraceae</taxon>
        <taxon>Wansuia</taxon>
    </lineage>
</organism>
<evidence type="ECO:0000256" key="6">
    <source>
        <dbReference type="SAM" id="Phobius"/>
    </source>
</evidence>
<gene>
    <name evidence="8" type="ORF">H8689_00135</name>
</gene>
<dbReference type="AlphaFoldDB" id="A0A926F030"/>
<evidence type="ECO:0000259" key="7">
    <source>
        <dbReference type="Pfam" id="PF04024"/>
    </source>
</evidence>
<feature type="transmembrane region" description="Helical" evidence="6">
    <location>
        <begin position="33"/>
        <end position="57"/>
    </location>
</feature>
<dbReference type="PANTHER" id="PTHR33885">
    <property type="entry name" value="PHAGE SHOCK PROTEIN C"/>
    <property type="match status" value="1"/>
</dbReference>
<dbReference type="InterPro" id="IPR007168">
    <property type="entry name" value="Phageshock_PspC_N"/>
</dbReference>
<evidence type="ECO:0000313" key="8">
    <source>
        <dbReference type="EMBL" id="MBC8589552.1"/>
    </source>
</evidence>
<keyword evidence="4 6" id="KW-1133">Transmembrane helix</keyword>
<dbReference type="Proteomes" id="UP000601522">
    <property type="component" value="Unassembled WGS sequence"/>
</dbReference>
<name>A0A926F030_9FIRM</name>
<evidence type="ECO:0000313" key="9">
    <source>
        <dbReference type="Proteomes" id="UP000601522"/>
    </source>
</evidence>
<evidence type="ECO:0000256" key="2">
    <source>
        <dbReference type="ARBA" id="ARBA00022475"/>
    </source>
</evidence>
<comment type="subcellular location">
    <subcellularLocation>
        <location evidence="1">Cell membrane</location>
        <topology evidence="1">Single-pass membrane protein</topology>
    </subcellularLocation>
</comment>
<dbReference type="Pfam" id="PF04024">
    <property type="entry name" value="PspC"/>
    <property type="match status" value="1"/>
</dbReference>
<proteinExistence type="predicted"/>
<evidence type="ECO:0000256" key="5">
    <source>
        <dbReference type="ARBA" id="ARBA00023136"/>
    </source>
</evidence>
<dbReference type="GO" id="GO:0005886">
    <property type="term" value="C:plasma membrane"/>
    <property type="evidence" value="ECO:0007669"/>
    <property type="project" value="UniProtKB-SubCell"/>
</dbReference>
<dbReference type="RefSeq" id="WP_249322371.1">
    <property type="nucleotide sequence ID" value="NZ_JACRTK010000001.1"/>
</dbReference>
<protein>
    <submittedName>
        <fullName evidence="8">PspC domain-containing protein</fullName>
    </submittedName>
</protein>
<dbReference type="PANTHER" id="PTHR33885:SF3">
    <property type="entry name" value="PHAGE SHOCK PROTEIN C"/>
    <property type="match status" value="1"/>
</dbReference>